<feature type="domain" description="Glycosyl hydrolase family 13 catalytic" evidence="4">
    <location>
        <begin position="59"/>
        <end position="403"/>
    </location>
</feature>
<evidence type="ECO:0000256" key="3">
    <source>
        <dbReference type="SAM" id="MobiDB-lite"/>
    </source>
</evidence>
<feature type="compositionally biased region" description="Basic and acidic residues" evidence="3">
    <location>
        <begin position="9"/>
        <end position="20"/>
    </location>
</feature>
<sequence>MAAANHMDPTTDHATNHTHDANGAVHDTQSYDDDGRSPLHCPLPTHPMPDWVRYGIWWHIYPLGFVGAEIRPTGERTFRGRGLDALIDWLDYARDLGVSGLLLGPIFESSSHGYDTLDHMHVDVRLGGDQAFDRLAEACRNKGLQLVLDGVFNHVGRDHPAVRAALEGDSASPWAGLVRTTPGPDGQPTLAVFEGHDRLVDLDHSSPVTAAYVTTVMNHWLDRGTSGWRLDAAYATDPSFWTKVLPQVKQSHPYSWIFGEVIHGDYARIVTESTMDSVTEYELWKAVWSSLQTRNFFELDWTLHRHNGFLDAFVPQTFIGNHDVTRIASRIGADKAVLALAILMTVGGVPSIYYGDEQGYTGIKEERLGGDDEIRPAFPHSPDELSPLGAPIYRAHQDLIGLRRRNPWLVEARTETLTLTNEHYTYRSVSADGTHALTVDLDVSGTPRVTITDEDGGTLYRNTDR</sequence>
<evidence type="ECO:0000256" key="1">
    <source>
        <dbReference type="ARBA" id="ARBA00022801"/>
    </source>
</evidence>
<dbReference type="Gene3D" id="3.20.20.80">
    <property type="entry name" value="Glycosidases"/>
    <property type="match status" value="1"/>
</dbReference>
<dbReference type="InterPro" id="IPR017853">
    <property type="entry name" value="GH"/>
</dbReference>
<dbReference type="EMBL" id="MWWV01000006">
    <property type="protein sequence ID" value="OZG57961.1"/>
    <property type="molecule type" value="Genomic_DNA"/>
</dbReference>
<keyword evidence="6" id="KW-1185">Reference proteome</keyword>
<dbReference type="PANTHER" id="PTHR10357:SF210">
    <property type="entry name" value="MALTODEXTRIN GLUCOSIDASE"/>
    <property type="match status" value="1"/>
</dbReference>
<dbReference type="InterPro" id="IPR006047">
    <property type="entry name" value="GH13_cat_dom"/>
</dbReference>
<protein>
    <submittedName>
        <fullName evidence="5">Alpha-amylase</fullName>
    </submittedName>
</protein>
<evidence type="ECO:0000259" key="4">
    <source>
        <dbReference type="SMART" id="SM00642"/>
    </source>
</evidence>
<organism evidence="5 6">
    <name type="scientific">Bifidobacterium tissieri</name>
    <dbReference type="NCBI Taxonomy" id="1630162"/>
    <lineage>
        <taxon>Bacteria</taxon>
        <taxon>Bacillati</taxon>
        <taxon>Actinomycetota</taxon>
        <taxon>Actinomycetes</taxon>
        <taxon>Bifidobacteriales</taxon>
        <taxon>Bifidobacteriaceae</taxon>
        <taxon>Bifidobacterium</taxon>
    </lineage>
</organism>
<dbReference type="Proteomes" id="UP000216444">
    <property type="component" value="Unassembled WGS sequence"/>
</dbReference>
<proteinExistence type="predicted"/>
<dbReference type="CDD" id="cd11354">
    <property type="entry name" value="AmyAc_bac_CMD_like"/>
    <property type="match status" value="1"/>
</dbReference>
<keyword evidence="2" id="KW-0326">Glycosidase</keyword>
<dbReference type="PANTHER" id="PTHR10357">
    <property type="entry name" value="ALPHA-AMYLASE FAMILY MEMBER"/>
    <property type="match status" value="1"/>
</dbReference>
<name>A0A261FFK6_9BIFI</name>
<dbReference type="AlphaFoldDB" id="A0A261FFK6"/>
<dbReference type="Pfam" id="PF00128">
    <property type="entry name" value="Alpha-amylase"/>
    <property type="match status" value="1"/>
</dbReference>
<evidence type="ECO:0000256" key="2">
    <source>
        <dbReference type="ARBA" id="ARBA00023295"/>
    </source>
</evidence>
<dbReference type="GO" id="GO:0016798">
    <property type="term" value="F:hydrolase activity, acting on glycosyl bonds"/>
    <property type="evidence" value="ECO:0007669"/>
    <property type="project" value="UniProtKB-KW"/>
</dbReference>
<dbReference type="GO" id="GO:0005975">
    <property type="term" value="P:carbohydrate metabolic process"/>
    <property type="evidence" value="ECO:0007669"/>
    <property type="project" value="InterPro"/>
</dbReference>
<dbReference type="SMART" id="SM00642">
    <property type="entry name" value="Aamy"/>
    <property type="match status" value="1"/>
</dbReference>
<accession>A0A261FFK6</accession>
<gene>
    <name evidence="5" type="ORF">BTIS_1202</name>
</gene>
<evidence type="ECO:0000313" key="6">
    <source>
        <dbReference type="Proteomes" id="UP000216444"/>
    </source>
</evidence>
<reference evidence="5 6" key="1">
    <citation type="journal article" date="2017" name="BMC Genomics">
        <title>Comparative genomic and phylogenomic analyses of the Bifidobacteriaceae family.</title>
        <authorList>
            <person name="Lugli G.A."/>
            <person name="Milani C."/>
            <person name="Turroni F."/>
            <person name="Duranti S."/>
            <person name="Mancabelli L."/>
            <person name="Mangifesta M."/>
            <person name="Ferrario C."/>
            <person name="Modesto M."/>
            <person name="Mattarelli P."/>
            <person name="Jiri K."/>
            <person name="van Sinderen D."/>
            <person name="Ventura M."/>
        </authorList>
    </citation>
    <scope>NUCLEOTIDE SEQUENCE [LARGE SCALE GENOMIC DNA]</scope>
    <source>
        <strain evidence="5 6">DSM 100201</strain>
    </source>
</reference>
<dbReference type="SUPFAM" id="SSF51445">
    <property type="entry name" value="(Trans)glycosidases"/>
    <property type="match status" value="1"/>
</dbReference>
<keyword evidence="1" id="KW-0378">Hydrolase</keyword>
<evidence type="ECO:0000313" key="5">
    <source>
        <dbReference type="EMBL" id="OZG57961.1"/>
    </source>
</evidence>
<feature type="region of interest" description="Disordered" evidence="3">
    <location>
        <begin position="1"/>
        <end position="38"/>
    </location>
</feature>
<comment type="caution">
    <text evidence="5">The sequence shown here is derived from an EMBL/GenBank/DDBJ whole genome shotgun (WGS) entry which is preliminary data.</text>
</comment>